<dbReference type="InterPro" id="IPR045089">
    <property type="entry name" value="PGGT1B-like"/>
</dbReference>
<feature type="region of interest" description="Disordered" evidence="11">
    <location>
        <begin position="63"/>
        <end position="85"/>
    </location>
</feature>
<evidence type="ECO:0000256" key="9">
    <source>
        <dbReference type="ARBA" id="ARBA00063763"/>
    </source>
</evidence>
<evidence type="ECO:0000256" key="6">
    <source>
        <dbReference type="ARBA" id="ARBA00022833"/>
    </source>
</evidence>
<evidence type="ECO:0000256" key="3">
    <source>
        <dbReference type="ARBA" id="ARBA00022679"/>
    </source>
</evidence>
<keyword evidence="3 10" id="KW-0808">Transferase</keyword>
<reference evidence="14" key="1">
    <citation type="submission" date="2024-06" db="EMBL/GenBank/DDBJ databases">
        <authorList>
            <person name="Ryan C."/>
        </authorList>
    </citation>
    <scope>NUCLEOTIDE SEQUENCE [LARGE SCALE GENOMIC DNA]</scope>
</reference>
<dbReference type="PROSITE" id="PS50846">
    <property type="entry name" value="HMA_2"/>
    <property type="match status" value="1"/>
</dbReference>
<dbReference type="GO" id="GO:0005968">
    <property type="term" value="C:Rab-protein geranylgeranyltransferase complex"/>
    <property type="evidence" value="ECO:0007669"/>
    <property type="project" value="UniProtKB-UniRule"/>
</dbReference>
<protein>
    <recommendedName>
        <fullName evidence="10">Geranylgeranyl transferase type-2 subunit beta</fullName>
        <ecNumber evidence="10">2.5.1.60</ecNumber>
    </recommendedName>
</protein>
<dbReference type="AlphaFoldDB" id="A0ABC9C3I2"/>
<dbReference type="InterPro" id="IPR006121">
    <property type="entry name" value="HMA_dom"/>
</dbReference>
<keyword evidence="2 10" id="KW-0637">Prenyltransferase</keyword>
<comment type="catalytic activity">
    <reaction evidence="7 10">
        <text>geranylgeranyl diphosphate + L-cysteinyl-[protein] = S-geranylgeranyl-L-cysteinyl-[protein] + diphosphate</text>
        <dbReference type="Rhea" id="RHEA:21240"/>
        <dbReference type="Rhea" id="RHEA-COMP:10131"/>
        <dbReference type="Rhea" id="RHEA-COMP:11537"/>
        <dbReference type="ChEBI" id="CHEBI:29950"/>
        <dbReference type="ChEBI" id="CHEBI:33019"/>
        <dbReference type="ChEBI" id="CHEBI:57533"/>
        <dbReference type="ChEBI" id="CHEBI:86021"/>
        <dbReference type="EC" id="2.5.1.60"/>
    </reaction>
</comment>
<accession>A0ABC9C3I2</accession>
<dbReference type="GO" id="GO:0046872">
    <property type="term" value="F:metal ion binding"/>
    <property type="evidence" value="ECO:0007669"/>
    <property type="project" value="UniProtKB-KW"/>
</dbReference>
<evidence type="ECO:0000313" key="14">
    <source>
        <dbReference type="Proteomes" id="UP001497457"/>
    </source>
</evidence>
<evidence type="ECO:0000256" key="2">
    <source>
        <dbReference type="ARBA" id="ARBA00022602"/>
    </source>
</evidence>
<dbReference type="GO" id="GO:0048229">
    <property type="term" value="P:gametophyte development"/>
    <property type="evidence" value="ECO:0007669"/>
    <property type="project" value="UniProtKB-ARBA"/>
</dbReference>
<keyword evidence="14" id="KW-1185">Reference proteome</keyword>
<dbReference type="EMBL" id="OZ075138">
    <property type="protein sequence ID" value="CAL5013452.1"/>
    <property type="molecule type" value="Genomic_DNA"/>
</dbReference>
<dbReference type="PANTHER" id="PTHR11774:SF11">
    <property type="entry name" value="GERANYLGERANYL TRANSFERASE TYPE-2 SUBUNIT BETA"/>
    <property type="match status" value="1"/>
</dbReference>
<dbReference type="Pfam" id="PF00432">
    <property type="entry name" value="Prenyltrans"/>
    <property type="match status" value="1"/>
</dbReference>
<organism evidence="13 14">
    <name type="scientific">Urochloa decumbens</name>
    <dbReference type="NCBI Taxonomy" id="240449"/>
    <lineage>
        <taxon>Eukaryota</taxon>
        <taxon>Viridiplantae</taxon>
        <taxon>Streptophyta</taxon>
        <taxon>Embryophyta</taxon>
        <taxon>Tracheophyta</taxon>
        <taxon>Spermatophyta</taxon>
        <taxon>Magnoliopsida</taxon>
        <taxon>Liliopsida</taxon>
        <taxon>Poales</taxon>
        <taxon>Poaceae</taxon>
        <taxon>PACMAD clade</taxon>
        <taxon>Panicoideae</taxon>
        <taxon>Panicodae</taxon>
        <taxon>Paniceae</taxon>
        <taxon>Melinidinae</taxon>
        <taxon>Urochloa</taxon>
    </lineage>
</organism>
<dbReference type="PANTHER" id="PTHR11774">
    <property type="entry name" value="GERANYLGERANYL TRANSFERASE TYPE BETA SUBUNIT"/>
    <property type="match status" value="1"/>
</dbReference>
<evidence type="ECO:0000256" key="1">
    <source>
        <dbReference type="ARBA" id="ARBA00010497"/>
    </source>
</evidence>
<dbReference type="InterPro" id="IPR008930">
    <property type="entry name" value="Terpenoid_cyclase/PrenylTrfase"/>
</dbReference>
<dbReference type="CDD" id="cd02894">
    <property type="entry name" value="GGTase-II"/>
    <property type="match status" value="1"/>
</dbReference>
<keyword evidence="6 10" id="KW-0862">Zinc</keyword>
<comment type="function">
    <text evidence="10">Catalyzes the transfer of a geranylgeranyl moiety from geranylgeranyl diphosphate to both cysteines of proteins with the C-terminal sequence -XXCC, -XCXC and -CCXX.</text>
</comment>
<dbReference type="Gene3D" id="3.30.70.100">
    <property type="match status" value="1"/>
</dbReference>
<comment type="subunit">
    <text evidence="9">Heterotrimer composed of the alpha subunit RGTA, the beta subunit RGTB and REP; within this trimer, RGTA and RGTB form the catalytic component, while REP mediates peptide substrate binding.</text>
</comment>
<gene>
    <name evidence="13" type="ORF">URODEC1_LOCUS71424</name>
</gene>
<name>A0ABC9C3I2_9POAL</name>
<evidence type="ECO:0000256" key="10">
    <source>
        <dbReference type="RuleBase" id="RU365076"/>
    </source>
</evidence>
<dbReference type="SUPFAM" id="SSF48239">
    <property type="entry name" value="Terpenoid cyclases/Protein prenyltransferases"/>
    <property type="match status" value="1"/>
</dbReference>
<dbReference type="CDD" id="cd00371">
    <property type="entry name" value="HMA"/>
    <property type="match status" value="1"/>
</dbReference>
<keyword evidence="4 10" id="KW-0479">Metal-binding</keyword>
<keyword evidence="5" id="KW-0677">Repeat</keyword>
<dbReference type="EC" id="2.5.1.60" evidence="10"/>
<evidence type="ECO:0000256" key="4">
    <source>
        <dbReference type="ARBA" id="ARBA00022723"/>
    </source>
</evidence>
<dbReference type="GO" id="GO:0048364">
    <property type="term" value="P:root development"/>
    <property type="evidence" value="ECO:0007669"/>
    <property type="project" value="UniProtKB-ARBA"/>
</dbReference>
<comment type="similarity">
    <text evidence="1 10">Belongs to the protein prenyltransferase subunit beta family.</text>
</comment>
<dbReference type="GO" id="GO:0004663">
    <property type="term" value="F:Rab geranylgeranyltransferase activity"/>
    <property type="evidence" value="ECO:0007669"/>
    <property type="project" value="UniProtKB-UniRule"/>
</dbReference>
<proteinExistence type="inferred from homology"/>
<dbReference type="InterPro" id="IPR026873">
    <property type="entry name" value="Ptb1"/>
</dbReference>
<comment type="function">
    <text evidence="8">Required for male fertility and root tip growth.</text>
</comment>
<dbReference type="InterPro" id="IPR036163">
    <property type="entry name" value="HMA_dom_sf"/>
</dbReference>
<dbReference type="FunFam" id="1.50.10.20:FF:000009">
    <property type="entry name" value="Geranylgeranyl transferase type-2 subunit beta"/>
    <property type="match status" value="1"/>
</dbReference>
<evidence type="ECO:0000256" key="5">
    <source>
        <dbReference type="ARBA" id="ARBA00022737"/>
    </source>
</evidence>
<evidence type="ECO:0000313" key="13">
    <source>
        <dbReference type="EMBL" id="CAL5013452.1"/>
    </source>
</evidence>
<dbReference type="InterPro" id="IPR001330">
    <property type="entry name" value="Prenyltrans"/>
</dbReference>
<reference evidence="13 14" key="2">
    <citation type="submission" date="2024-10" db="EMBL/GenBank/DDBJ databases">
        <authorList>
            <person name="Ryan C."/>
        </authorList>
    </citation>
    <scope>NUCLEOTIDE SEQUENCE [LARGE SCALE GENOMIC DNA]</scope>
</reference>
<dbReference type="Gene3D" id="1.50.10.20">
    <property type="match status" value="1"/>
</dbReference>
<dbReference type="Proteomes" id="UP001497457">
    <property type="component" value="Chromosome 28b"/>
</dbReference>
<sequence>MVALHEKRVRKCLSKVKGIERVEVEASLQKVVVTGCVNRSKILKALRRVGLRAEPWSPHNELLSACSQSSGEDEAEQEHEPSEAAMAEGAELAADKHVRYIVTVEKKKDSFESLVMEHIRLNGAYWGLTTLDLLHKLHAVDAAEVVDWIMSCYHPESGGFGGNVGHDPHVLYTLSAVQVLCLFDRLDVLDVDKVADYVAGLQNEDGSFSGDIWGEVDTRFSYISLCTLSLLHRLHKIDMQKAVDFIVSCKNLDGGFGAMPGGESHAGQIFCCVGALAIAGSLHHIDRDLLGWWLCERQCKDGGLNGRPEKLADVCYSWWVLSSLIMIDRVHWIDKEKLTKFILNCQDKENGGISDRPDNAVDIYHTYFGVAGLSLMEYPGVKPMDPAYALPLDVVNRVFLRR</sequence>
<evidence type="ECO:0000256" key="8">
    <source>
        <dbReference type="ARBA" id="ARBA00059085"/>
    </source>
</evidence>
<evidence type="ECO:0000259" key="12">
    <source>
        <dbReference type="PROSITE" id="PS50846"/>
    </source>
</evidence>
<evidence type="ECO:0000256" key="7">
    <source>
        <dbReference type="ARBA" id="ARBA00047658"/>
    </source>
</evidence>
<feature type="domain" description="HMA" evidence="12">
    <location>
        <begin position="1"/>
        <end position="54"/>
    </location>
</feature>
<dbReference type="SUPFAM" id="SSF55008">
    <property type="entry name" value="HMA, heavy metal-associated domain"/>
    <property type="match status" value="1"/>
</dbReference>
<evidence type="ECO:0000256" key="11">
    <source>
        <dbReference type="SAM" id="MobiDB-lite"/>
    </source>
</evidence>
<comment type="cofactor">
    <cofactor evidence="10">
        <name>Zn(2+)</name>
        <dbReference type="ChEBI" id="CHEBI:29105"/>
    </cofactor>
    <text evidence="10">Binds 1 zinc ion per subunit.</text>
</comment>